<dbReference type="EMBL" id="WNYA01028941">
    <property type="protein sequence ID" value="KAG8537569.1"/>
    <property type="molecule type" value="Genomic_DNA"/>
</dbReference>
<name>A0AAV6YQS1_ENGPU</name>
<accession>A0AAV6YQS1</accession>
<feature type="region of interest" description="Disordered" evidence="1">
    <location>
        <begin position="78"/>
        <end position="98"/>
    </location>
</feature>
<protein>
    <submittedName>
        <fullName evidence="2">Uncharacterized protein</fullName>
    </submittedName>
</protein>
<evidence type="ECO:0000313" key="2">
    <source>
        <dbReference type="EMBL" id="KAG8537569.1"/>
    </source>
</evidence>
<proteinExistence type="predicted"/>
<dbReference type="AlphaFoldDB" id="A0AAV6YQS1"/>
<organism evidence="2 3">
    <name type="scientific">Engystomops pustulosus</name>
    <name type="common">Tungara frog</name>
    <name type="synonym">Physalaemus pustulosus</name>
    <dbReference type="NCBI Taxonomy" id="76066"/>
    <lineage>
        <taxon>Eukaryota</taxon>
        <taxon>Metazoa</taxon>
        <taxon>Chordata</taxon>
        <taxon>Craniata</taxon>
        <taxon>Vertebrata</taxon>
        <taxon>Euteleostomi</taxon>
        <taxon>Amphibia</taxon>
        <taxon>Batrachia</taxon>
        <taxon>Anura</taxon>
        <taxon>Neobatrachia</taxon>
        <taxon>Hyloidea</taxon>
        <taxon>Leptodactylidae</taxon>
        <taxon>Leiuperinae</taxon>
        <taxon>Engystomops</taxon>
    </lineage>
</organism>
<feature type="region of interest" description="Disordered" evidence="1">
    <location>
        <begin position="20"/>
        <end position="40"/>
    </location>
</feature>
<reference evidence="2" key="1">
    <citation type="thesis" date="2020" institute="ProQuest LLC" country="789 East Eisenhower Parkway, Ann Arbor, MI, USA">
        <title>Comparative Genomics and Chromosome Evolution.</title>
        <authorList>
            <person name="Mudd A.B."/>
        </authorList>
    </citation>
    <scope>NUCLEOTIDE SEQUENCE</scope>
    <source>
        <strain evidence="2">237g6f4</strain>
        <tissue evidence="2">Blood</tissue>
    </source>
</reference>
<sequence>MSERSLRFCMVSTGRRAIRGPLKMSDNGIDDDKPPAPPLRNTSTFIGAIVKDTINHGSKPLPPNPEKKKKGDRLLQMLPRTGDKCGPLLKDTRLTDDP</sequence>
<evidence type="ECO:0000313" key="3">
    <source>
        <dbReference type="Proteomes" id="UP000824782"/>
    </source>
</evidence>
<dbReference type="Proteomes" id="UP000824782">
    <property type="component" value="Unassembled WGS sequence"/>
</dbReference>
<keyword evidence="3" id="KW-1185">Reference proteome</keyword>
<gene>
    <name evidence="2" type="ORF">GDO81_024300</name>
</gene>
<evidence type="ECO:0000256" key="1">
    <source>
        <dbReference type="SAM" id="MobiDB-lite"/>
    </source>
</evidence>
<comment type="caution">
    <text evidence="2">The sequence shown here is derived from an EMBL/GenBank/DDBJ whole genome shotgun (WGS) entry which is preliminary data.</text>
</comment>